<dbReference type="EMBL" id="QSIR01000037">
    <property type="protein sequence ID" value="RHD00970.1"/>
    <property type="molecule type" value="Genomic_DNA"/>
</dbReference>
<evidence type="ECO:0000256" key="7">
    <source>
        <dbReference type="SAM" id="Phobius"/>
    </source>
</evidence>
<dbReference type="SUPFAM" id="SSF161111">
    <property type="entry name" value="Cation efflux protein transmembrane domain-like"/>
    <property type="match status" value="1"/>
</dbReference>
<evidence type="ECO:0000259" key="9">
    <source>
        <dbReference type="Pfam" id="PF16916"/>
    </source>
</evidence>
<sequence length="397" mass="45437">MIQRGNKYMLEQNISSKEQVFVNETHYILKYSILCGVLNICLFSLKLISGLYVHSITIIGDGINNLTDIGSILFSCIGILLANFEAGKYHPFGHGRIEWIFGLLSSFCISFMGLELFRKSLITLKEPNKLRYSIIVVIVLGISILVKFYLFFLNLNISNRFKLISFKAVAIDSLSDAISTGVVLLAYLIQHFFEWSIDGGLGIVVSIIILRNGTRITIDIFGRILGRRVDKNKYEIIKKIIFKYPEVINCYDIMIHDYGLDNLFINLNILVKSYECNKTLSEQIQYEIYTALGYSCVIHEEFAITDTVLANSLYESIIEKIMSAYGEDLKIENFRMLEGNYVIFDLLLPTTCLQNKDDILKTIKDQIIEKVSNAQIVIQSKIYNNYKTILYKRGEQS</sequence>
<evidence type="ECO:0000256" key="6">
    <source>
        <dbReference type="ARBA" id="ARBA00023136"/>
    </source>
</evidence>
<feature type="transmembrane region" description="Helical" evidence="7">
    <location>
        <begin position="27"/>
        <end position="49"/>
    </location>
</feature>
<dbReference type="Proteomes" id="UP000283981">
    <property type="component" value="Unassembled WGS sequence"/>
</dbReference>
<feature type="transmembrane region" description="Helical" evidence="7">
    <location>
        <begin position="99"/>
        <end position="118"/>
    </location>
</feature>
<comment type="similarity">
    <text evidence="2">Belongs to the cation diffusion facilitator (CDF) transporter (TC 2.A.4) family.</text>
</comment>
<dbReference type="PANTHER" id="PTHR43840">
    <property type="entry name" value="MITOCHONDRIAL METAL TRANSPORTER 1-RELATED"/>
    <property type="match status" value="1"/>
</dbReference>
<evidence type="ECO:0000313" key="11">
    <source>
        <dbReference type="EMBL" id="RHG79646.1"/>
    </source>
</evidence>
<dbReference type="Gene3D" id="1.20.1510.10">
    <property type="entry name" value="Cation efflux protein transmembrane domain"/>
    <property type="match status" value="1"/>
</dbReference>
<reference evidence="12 13" key="1">
    <citation type="submission" date="2018-08" db="EMBL/GenBank/DDBJ databases">
        <title>A genome reference for cultivated species of the human gut microbiota.</title>
        <authorList>
            <person name="Zou Y."/>
            <person name="Xue W."/>
            <person name="Luo G."/>
        </authorList>
    </citation>
    <scope>NUCLEOTIDE SEQUENCE [LARGE SCALE GENOMIC DNA]</scope>
    <source>
        <strain evidence="11 12">AM21-18</strain>
        <strain evidence="10 13">AM32-6</strain>
    </source>
</reference>
<organism evidence="10 13">
    <name type="scientific">Mediterraneibacter gnavus</name>
    <name type="common">Ruminococcus gnavus</name>
    <dbReference type="NCBI Taxonomy" id="33038"/>
    <lineage>
        <taxon>Bacteria</taxon>
        <taxon>Bacillati</taxon>
        <taxon>Bacillota</taxon>
        <taxon>Clostridia</taxon>
        <taxon>Lachnospirales</taxon>
        <taxon>Lachnospiraceae</taxon>
        <taxon>Mediterraneibacter</taxon>
    </lineage>
</organism>
<keyword evidence="4 7" id="KW-0812">Transmembrane</keyword>
<dbReference type="SUPFAM" id="SSF160240">
    <property type="entry name" value="Cation efflux protein cytoplasmic domain-like"/>
    <property type="match status" value="1"/>
</dbReference>
<evidence type="ECO:0000313" key="13">
    <source>
        <dbReference type="Proteomes" id="UP000284472"/>
    </source>
</evidence>
<evidence type="ECO:0000256" key="5">
    <source>
        <dbReference type="ARBA" id="ARBA00022989"/>
    </source>
</evidence>
<proteinExistence type="inferred from homology"/>
<evidence type="ECO:0000256" key="4">
    <source>
        <dbReference type="ARBA" id="ARBA00022692"/>
    </source>
</evidence>
<evidence type="ECO:0000313" key="10">
    <source>
        <dbReference type="EMBL" id="RHD00970.1"/>
    </source>
</evidence>
<keyword evidence="6 7" id="KW-0472">Membrane</keyword>
<evidence type="ECO:0000256" key="1">
    <source>
        <dbReference type="ARBA" id="ARBA00004141"/>
    </source>
</evidence>
<name>A0A414CYL9_MEDGN</name>
<feature type="transmembrane region" description="Helical" evidence="7">
    <location>
        <begin position="130"/>
        <end position="152"/>
    </location>
</feature>
<feature type="transmembrane region" description="Helical" evidence="7">
    <location>
        <begin position="69"/>
        <end position="87"/>
    </location>
</feature>
<keyword evidence="5 7" id="KW-1133">Transmembrane helix</keyword>
<feature type="domain" description="Cation efflux protein cytoplasmic" evidence="9">
    <location>
        <begin position="230"/>
        <end position="300"/>
    </location>
</feature>
<evidence type="ECO:0000259" key="8">
    <source>
        <dbReference type="Pfam" id="PF01545"/>
    </source>
</evidence>
<comment type="caution">
    <text evidence="10">The sequence shown here is derived from an EMBL/GenBank/DDBJ whole genome shotgun (WGS) entry which is preliminary data.</text>
</comment>
<keyword evidence="3" id="KW-0813">Transport</keyword>
<gene>
    <name evidence="11" type="ORF">DW243_15895</name>
    <name evidence="10" type="ORF">DW812_16460</name>
</gene>
<evidence type="ECO:0000256" key="2">
    <source>
        <dbReference type="ARBA" id="ARBA00008114"/>
    </source>
</evidence>
<protein>
    <submittedName>
        <fullName evidence="10">Cation transporter</fullName>
    </submittedName>
</protein>
<dbReference type="InterPro" id="IPR050291">
    <property type="entry name" value="CDF_Transporter"/>
</dbReference>
<dbReference type="InterPro" id="IPR058533">
    <property type="entry name" value="Cation_efflux_TM"/>
</dbReference>
<dbReference type="PANTHER" id="PTHR43840:SF50">
    <property type="entry name" value="MANGANESE EFFLUX SYSTEM PROTEIN MNES"/>
    <property type="match status" value="1"/>
</dbReference>
<dbReference type="GO" id="GO:0008324">
    <property type="term" value="F:monoatomic cation transmembrane transporter activity"/>
    <property type="evidence" value="ECO:0007669"/>
    <property type="project" value="InterPro"/>
</dbReference>
<dbReference type="InterPro" id="IPR027470">
    <property type="entry name" value="Cation_efflux_CTD"/>
</dbReference>
<dbReference type="InterPro" id="IPR027469">
    <property type="entry name" value="Cation_efflux_TMD_sf"/>
</dbReference>
<dbReference type="Proteomes" id="UP000284472">
    <property type="component" value="Unassembled WGS sequence"/>
</dbReference>
<dbReference type="Pfam" id="PF01545">
    <property type="entry name" value="Cation_efflux"/>
    <property type="match status" value="1"/>
</dbReference>
<evidence type="ECO:0000256" key="3">
    <source>
        <dbReference type="ARBA" id="ARBA00022448"/>
    </source>
</evidence>
<comment type="subcellular location">
    <subcellularLocation>
        <location evidence="1">Membrane</location>
        <topology evidence="1">Multi-pass membrane protein</topology>
    </subcellularLocation>
</comment>
<dbReference type="EMBL" id="QRIS01000036">
    <property type="protein sequence ID" value="RHG79646.1"/>
    <property type="molecule type" value="Genomic_DNA"/>
</dbReference>
<accession>A0A414CYL9</accession>
<dbReference type="InterPro" id="IPR036837">
    <property type="entry name" value="Cation_efflux_CTD_sf"/>
</dbReference>
<evidence type="ECO:0000313" key="12">
    <source>
        <dbReference type="Proteomes" id="UP000283981"/>
    </source>
</evidence>
<dbReference type="AlphaFoldDB" id="A0A414CYL9"/>
<dbReference type="NCBIfam" id="TIGR01297">
    <property type="entry name" value="CDF"/>
    <property type="match status" value="1"/>
</dbReference>
<dbReference type="InterPro" id="IPR002524">
    <property type="entry name" value="Cation_efflux"/>
</dbReference>
<feature type="domain" description="Cation efflux protein transmembrane" evidence="8">
    <location>
        <begin position="34"/>
        <end position="218"/>
    </location>
</feature>
<dbReference type="Pfam" id="PF16916">
    <property type="entry name" value="ZT_dimer"/>
    <property type="match status" value="1"/>
</dbReference>
<dbReference type="GO" id="GO:0016020">
    <property type="term" value="C:membrane"/>
    <property type="evidence" value="ECO:0007669"/>
    <property type="project" value="UniProtKB-SubCell"/>
</dbReference>